<reference evidence="2 3" key="1">
    <citation type="submission" date="2017-10" db="EMBL/GenBank/DDBJ databases">
        <title>Draft genome sequence of cellulolytic Actinomyces sp CtC72 isolated from cattle rumen fluid.</title>
        <authorList>
            <person name="Joshi A.J."/>
            <person name="Vasudevan G."/>
            <person name="Lanjekar V.B."/>
            <person name="Hivarkar S."/>
            <person name="Engineer A."/>
            <person name="Pore S.D."/>
            <person name="Dhakephalkar P.K."/>
            <person name="Dagar S."/>
        </authorList>
    </citation>
    <scope>NUCLEOTIDE SEQUENCE [LARGE SCALE GENOMIC DNA]</scope>
    <source>
        <strain evidence="3">CtC72</strain>
    </source>
</reference>
<dbReference type="EMBL" id="MTPX02000068">
    <property type="protein sequence ID" value="PHP52056.1"/>
    <property type="molecule type" value="Genomic_DNA"/>
</dbReference>
<accession>A0ABX4M9F6</accession>
<gene>
    <name evidence="2" type="ORF">BW737_012615</name>
</gene>
<sequence length="121" mass="13289">MPPGTSRSLPATCHLPPPSPGTVGGRDGRWRTTNMDKTRTITVDPAVGACYVKLSHDPVAYTEEFSDAFLVDFDEYGVAVGIEILDLSAPLPLTDLYRQLHIRKGDEPYLAKLLPTLRHSL</sequence>
<proteinExistence type="predicted"/>
<organism evidence="2 3">
    <name type="scientific">Actinomyces ruminis</name>
    <dbReference type="NCBI Taxonomy" id="1937003"/>
    <lineage>
        <taxon>Bacteria</taxon>
        <taxon>Bacillati</taxon>
        <taxon>Actinomycetota</taxon>
        <taxon>Actinomycetes</taxon>
        <taxon>Actinomycetales</taxon>
        <taxon>Actinomycetaceae</taxon>
        <taxon>Actinomyces</taxon>
    </lineage>
</organism>
<dbReference type="Pfam" id="PF10049">
    <property type="entry name" value="DUF2283"/>
    <property type="match status" value="1"/>
</dbReference>
<feature type="region of interest" description="Disordered" evidence="1">
    <location>
        <begin position="1"/>
        <end position="29"/>
    </location>
</feature>
<dbReference type="Proteomes" id="UP000194577">
    <property type="component" value="Unassembled WGS sequence"/>
</dbReference>
<dbReference type="InterPro" id="IPR019270">
    <property type="entry name" value="DUF2283"/>
</dbReference>
<evidence type="ECO:0000313" key="3">
    <source>
        <dbReference type="Proteomes" id="UP000194577"/>
    </source>
</evidence>
<keyword evidence="3" id="KW-1185">Reference proteome</keyword>
<evidence type="ECO:0000256" key="1">
    <source>
        <dbReference type="SAM" id="MobiDB-lite"/>
    </source>
</evidence>
<evidence type="ECO:0000313" key="2">
    <source>
        <dbReference type="EMBL" id="PHP52056.1"/>
    </source>
</evidence>
<protein>
    <submittedName>
        <fullName evidence="2">DUF2283 domain-containing protein</fullName>
    </submittedName>
</protein>
<comment type="caution">
    <text evidence="2">The sequence shown here is derived from an EMBL/GenBank/DDBJ whole genome shotgun (WGS) entry which is preliminary data.</text>
</comment>
<name>A0ABX4M9F6_9ACTO</name>